<name>A0AAP0HGA9_9MAGN</name>
<protein>
    <submittedName>
        <fullName evidence="1">Uncharacterized protein</fullName>
    </submittedName>
</protein>
<proteinExistence type="predicted"/>
<evidence type="ECO:0000313" key="2">
    <source>
        <dbReference type="Proteomes" id="UP001417504"/>
    </source>
</evidence>
<dbReference type="AlphaFoldDB" id="A0AAP0HGA9"/>
<reference evidence="1 2" key="1">
    <citation type="submission" date="2024-01" db="EMBL/GenBank/DDBJ databases">
        <title>Genome assemblies of Stephania.</title>
        <authorList>
            <person name="Yang L."/>
        </authorList>
    </citation>
    <scope>NUCLEOTIDE SEQUENCE [LARGE SCALE GENOMIC DNA]</scope>
    <source>
        <strain evidence="1">QJT</strain>
        <tissue evidence="1">Leaf</tissue>
    </source>
</reference>
<dbReference type="Proteomes" id="UP001417504">
    <property type="component" value="Unassembled WGS sequence"/>
</dbReference>
<gene>
    <name evidence="1" type="ORF">Sjap_026255</name>
</gene>
<sequence>MLNISPCVETLAIEILKDDGQKHTCRNERILTSGNMGMRALHSPKRRIYPRLRHLEVLGALGLESELD</sequence>
<dbReference type="EMBL" id="JBBNAE010000011">
    <property type="protein sequence ID" value="KAK9085844.1"/>
    <property type="molecule type" value="Genomic_DNA"/>
</dbReference>
<comment type="caution">
    <text evidence="1">The sequence shown here is derived from an EMBL/GenBank/DDBJ whole genome shotgun (WGS) entry which is preliminary data.</text>
</comment>
<keyword evidence="2" id="KW-1185">Reference proteome</keyword>
<accession>A0AAP0HGA9</accession>
<evidence type="ECO:0000313" key="1">
    <source>
        <dbReference type="EMBL" id="KAK9085844.1"/>
    </source>
</evidence>
<organism evidence="1 2">
    <name type="scientific">Stephania japonica</name>
    <dbReference type="NCBI Taxonomy" id="461633"/>
    <lineage>
        <taxon>Eukaryota</taxon>
        <taxon>Viridiplantae</taxon>
        <taxon>Streptophyta</taxon>
        <taxon>Embryophyta</taxon>
        <taxon>Tracheophyta</taxon>
        <taxon>Spermatophyta</taxon>
        <taxon>Magnoliopsida</taxon>
        <taxon>Ranunculales</taxon>
        <taxon>Menispermaceae</taxon>
        <taxon>Menispermoideae</taxon>
        <taxon>Cissampelideae</taxon>
        <taxon>Stephania</taxon>
    </lineage>
</organism>